<keyword evidence="3 7" id="KW-0812">Transmembrane</keyword>
<name>A0ABY2S589_9PSEU</name>
<reference evidence="9 10" key="1">
    <citation type="journal article" date="2015" name="Antonie Van Leeuwenhoek">
        <title>Prauserella endophytica sp. nov., an endophytic actinobacterium isolated from Tamarix taklamakanensis.</title>
        <authorList>
            <person name="Liu J.M."/>
            <person name="Habden X."/>
            <person name="Guo L."/>
            <person name="Tuo L."/>
            <person name="Jiang Z.K."/>
            <person name="Liu S.W."/>
            <person name="Liu X.F."/>
            <person name="Chen L."/>
            <person name="Li R.F."/>
            <person name="Zhang Y.Q."/>
            <person name="Sun C.H."/>
        </authorList>
    </citation>
    <scope>NUCLEOTIDE SEQUENCE [LARGE SCALE GENOMIC DNA]</scope>
    <source>
        <strain evidence="9 10">CGMCC 4.7182</strain>
    </source>
</reference>
<keyword evidence="2" id="KW-1003">Cell membrane</keyword>
<dbReference type="Proteomes" id="UP000309992">
    <property type="component" value="Unassembled WGS sequence"/>
</dbReference>
<dbReference type="InterPro" id="IPR018076">
    <property type="entry name" value="T2SS_GspF_dom"/>
</dbReference>
<dbReference type="EMBL" id="SWMS01000009">
    <property type="protein sequence ID" value="TKG70130.1"/>
    <property type="molecule type" value="Genomic_DNA"/>
</dbReference>
<keyword evidence="5 7" id="KW-0472">Membrane</keyword>
<feature type="transmembrane region" description="Helical" evidence="7">
    <location>
        <begin position="189"/>
        <end position="210"/>
    </location>
</feature>
<organism evidence="9 10">
    <name type="scientific">Prauserella endophytica</name>
    <dbReference type="NCBI Taxonomy" id="1592324"/>
    <lineage>
        <taxon>Bacteria</taxon>
        <taxon>Bacillati</taxon>
        <taxon>Actinomycetota</taxon>
        <taxon>Actinomycetes</taxon>
        <taxon>Pseudonocardiales</taxon>
        <taxon>Pseudonocardiaceae</taxon>
        <taxon>Prauserella</taxon>
        <taxon>Prauserella coralliicola group</taxon>
    </lineage>
</organism>
<feature type="domain" description="Type II secretion system protein GspF" evidence="8">
    <location>
        <begin position="82"/>
        <end position="200"/>
    </location>
</feature>
<comment type="caution">
    <text evidence="9">The sequence shown here is derived from an EMBL/GenBank/DDBJ whole genome shotgun (WGS) entry which is preliminary data.</text>
</comment>
<evidence type="ECO:0000256" key="2">
    <source>
        <dbReference type="ARBA" id="ARBA00022475"/>
    </source>
</evidence>
<gene>
    <name evidence="9" type="ORF">FCN18_18110</name>
</gene>
<keyword evidence="10" id="KW-1185">Reference proteome</keyword>
<dbReference type="PANTHER" id="PTHR35007:SF3">
    <property type="entry name" value="POSSIBLE CONSERVED ALANINE RICH MEMBRANE PROTEIN"/>
    <property type="match status" value="1"/>
</dbReference>
<proteinExistence type="predicted"/>
<feature type="region of interest" description="Disordered" evidence="6">
    <location>
        <begin position="1"/>
        <end position="24"/>
    </location>
</feature>
<comment type="subcellular location">
    <subcellularLocation>
        <location evidence="1">Cell membrane</location>
        <topology evidence="1">Multi-pass membrane protein</topology>
    </subcellularLocation>
</comment>
<keyword evidence="4 7" id="KW-1133">Transmembrane helix</keyword>
<dbReference type="Pfam" id="PF00482">
    <property type="entry name" value="T2SSF"/>
    <property type="match status" value="1"/>
</dbReference>
<evidence type="ECO:0000256" key="4">
    <source>
        <dbReference type="ARBA" id="ARBA00022989"/>
    </source>
</evidence>
<evidence type="ECO:0000256" key="1">
    <source>
        <dbReference type="ARBA" id="ARBA00004651"/>
    </source>
</evidence>
<feature type="transmembrane region" description="Helical" evidence="7">
    <location>
        <begin position="31"/>
        <end position="59"/>
    </location>
</feature>
<evidence type="ECO:0000313" key="9">
    <source>
        <dbReference type="EMBL" id="TKG70130.1"/>
    </source>
</evidence>
<accession>A0ABY2S589</accession>
<evidence type="ECO:0000256" key="5">
    <source>
        <dbReference type="ARBA" id="ARBA00023136"/>
    </source>
</evidence>
<evidence type="ECO:0000256" key="6">
    <source>
        <dbReference type="SAM" id="MobiDB-lite"/>
    </source>
</evidence>
<protein>
    <submittedName>
        <fullName evidence="9">Type II secretion system F family protein</fullName>
    </submittedName>
</protein>
<evidence type="ECO:0000256" key="7">
    <source>
        <dbReference type="SAM" id="Phobius"/>
    </source>
</evidence>
<evidence type="ECO:0000313" key="10">
    <source>
        <dbReference type="Proteomes" id="UP000309992"/>
    </source>
</evidence>
<sequence length="216" mass="21723">MRAVLPRPAPRRATPAPVRTTRSPTGRASCVAVAVAVLVAAGGSWALALPAGALAGFAVRKLLSRDRAPSADPLRLAATGDLLAACLTAGLPVPTAVRAVAGTAPPEEAAALRATADLLALGAQPAEAWEPSRRCPSTAELARAACRTARSGSALAEVASGMAERARSAVGDEAEARAQRAGVLITGPLGLCFLPAFLCLGVVPVVLGLAERLTVF</sequence>
<dbReference type="PANTHER" id="PTHR35007">
    <property type="entry name" value="INTEGRAL MEMBRANE PROTEIN-RELATED"/>
    <property type="match status" value="1"/>
</dbReference>
<evidence type="ECO:0000259" key="8">
    <source>
        <dbReference type="Pfam" id="PF00482"/>
    </source>
</evidence>
<evidence type="ECO:0000256" key="3">
    <source>
        <dbReference type="ARBA" id="ARBA00022692"/>
    </source>
</evidence>